<evidence type="ECO:0000313" key="3">
    <source>
        <dbReference type="Proteomes" id="UP001589575"/>
    </source>
</evidence>
<dbReference type="EMBL" id="JBHMFI010000001">
    <property type="protein sequence ID" value="MFB9073807.1"/>
    <property type="molecule type" value="Genomic_DNA"/>
</dbReference>
<sequence>MAAAISGWSPPSPSPRTHCRPGCSAATWSTPGRTGSGRCTPSPPGRRISPTR</sequence>
<feature type="region of interest" description="Disordered" evidence="1">
    <location>
        <begin position="1"/>
        <end position="52"/>
    </location>
</feature>
<accession>A0ABV5G4F7</accession>
<protein>
    <submittedName>
        <fullName evidence="2">Uncharacterized protein</fullName>
    </submittedName>
</protein>
<feature type="compositionally biased region" description="Polar residues" evidence="1">
    <location>
        <begin position="26"/>
        <end position="39"/>
    </location>
</feature>
<keyword evidence="3" id="KW-1185">Reference proteome</keyword>
<evidence type="ECO:0000313" key="2">
    <source>
        <dbReference type="EMBL" id="MFB9073807.1"/>
    </source>
</evidence>
<dbReference type="Proteomes" id="UP001589575">
    <property type="component" value="Unassembled WGS sequence"/>
</dbReference>
<name>A0ABV5G4F7_9MICC</name>
<comment type="caution">
    <text evidence="2">The sequence shown here is derived from an EMBL/GenBank/DDBJ whole genome shotgun (WGS) entry which is preliminary data.</text>
</comment>
<reference evidence="2 3" key="1">
    <citation type="submission" date="2024-09" db="EMBL/GenBank/DDBJ databases">
        <authorList>
            <person name="Sun Q."/>
            <person name="Mori K."/>
        </authorList>
    </citation>
    <scope>NUCLEOTIDE SEQUENCE [LARGE SCALE GENOMIC DNA]</scope>
    <source>
        <strain evidence="2 3">CCM 7609</strain>
    </source>
</reference>
<evidence type="ECO:0000256" key="1">
    <source>
        <dbReference type="SAM" id="MobiDB-lite"/>
    </source>
</evidence>
<proteinExistence type="predicted"/>
<gene>
    <name evidence="2" type="ORF">ACFFX0_22425</name>
</gene>
<organism evidence="2 3">
    <name type="scientific">Citricoccus parietis</name>
    <dbReference type="NCBI Taxonomy" id="592307"/>
    <lineage>
        <taxon>Bacteria</taxon>
        <taxon>Bacillati</taxon>
        <taxon>Actinomycetota</taxon>
        <taxon>Actinomycetes</taxon>
        <taxon>Micrococcales</taxon>
        <taxon>Micrococcaceae</taxon>
        <taxon>Citricoccus</taxon>
    </lineage>
</organism>